<dbReference type="Proteomes" id="UP001197028">
    <property type="component" value="Unassembled WGS sequence"/>
</dbReference>
<proteinExistence type="predicted"/>
<evidence type="ECO:0000256" key="1">
    <source>
        <dbReference type="SAM" id="MobiDB-lite"/>
    </source>
</evidence>
<comment type="caution">
    <text evidence="2">The sequence shown here is derived from an EMBL/GenBank/DDBJ whole genome shotgun (WGS) entry which is preliminary data.</text>
</comment>
<reference evidence="2 3" key="1">
    <citation type="journal article" date="2021" name="ISME J.">
        <title>Genomic evolution of the class Acidithiobacillia: deep-branching Proteobacteria living in extreme acidic conditions.</title>
        <authorList>
            <person name="Moya-Beltran A."/>
            <person name="Beard S."/>
            <person name="Rojas-Villalobos C."/>
            <person name="Issotta F."/>
            <person name="Gallardo Y."/>
            <person name="Ulloa R."/>
            <person name="Giaveno A."/>
            <person name="Degli Esposti M."/>
            <person name="Johnson D.B."/>
            <person name="Quatrini R."/>
        </authorList>
    </citation>
    <scope>NUCLEOTIDE SEQUENCE [LARGE SCALE GENOMIC DNA]</scope>
    <source>
        <strain evidence="2 3">ATCC 19703</strain>
    </source>
</reference>
<sequence length="134" mass="13437">MKFPKATDDANSPSDDSTTSGGSETADPATSESGPRIVDRYGRPFEPTTPAGDAAGDAAGESGSALLGFGADALGAPLVGVQALTYSGGLGNGTRYSGQQLVQDIDDGNLKGAEQITSKLSENKDNEGNPGNES</sequence>
<feature type="compositionally biased region" description="Low complexity" evidence="1">
    <location>
        <begin position="51"/>
        <end position="68"/>
    </location>
</feature>
<dbReference type="RefSeq" id="WP_215864900.1">
    <property type="nucleotide sequence ID" value="NZ_JABELD010000193.1"/>
</dbReference>
<organism evidence="2 3">
    <name type="scientific">Acidithiobacillus concretivorus</name>
    <dbReference type="NCBI Taxonomy" id="3063952"/>
    <lineage>
        <taxon>Bacteria</taxon>
        <taxon>Pseudomonadati</taxon>
        <taxon>Pseudomonadota</taxon>
        <taxon>Acidithiobacillia</taxon>
        <taxon>Acidithiobacillales</taxon>
        <taxon>Acidithiobacillaceae</taxon>
        <taxon>Acidithiobacillus</taxon>
    </lineage>
</organism>
<feature type="region of interest" description="Disordered" evidence="1">
    <location>
        <begin position="112"/>
        <end position="134"/>
    </location>
</feature>
<keyword evidence="3" id="KW-1185">Reference proteome</keyword>
<feature type="compositionally biased region" description="Low complexity" evidence="1">
    <location>
        <begin position="14"/>
        <end position="23"/>
    </location>
</feature>
<gene>
    <name evidence="2" type="ORF">HJG40_14965</name>
</gene>
<evidence type="ECO:0000313" key="3">
    <source>
        <dbReference type="Proteomes" id="UP001197028"/>
    </source>
</evidence>
<feature type="region of interest" description="Disordered" evidence="1">
    <location>
        <begin position="1"/>
        <end position="68"/>
    </location>
</feature>
<accession>A0ABS5ZTP4</accession>
<dbReference type="EMBL" id="JABELD010000193">
    <property type="protein sequence ID" value="MBU2740050.1"/>
    <property type="molecule type" value="Genomic_DNA"/>
</dbReference>
<evidence type="ECO:0000313" key="2">
    <source>
        <dbReference type="EMBL" id="MBU2740050.1"/>
    </source>
</evidence>
<name>A0ABS5ZTP4_9PROT</name>
<protein>
    <submittedName>
        <fullName evidence="2">Uncharacterized protein</fullName>
    </submittedName>
</protein>